<dbReference type="OrthoDB" id="1109221at2759"/>
<reference evidence="1 2" key="1">
    <citation type="submission" date="2020-02" db="EMBL/GenBank/DDBJ databases">
        <authorList>
            <person name="Ma Q."/>
            <person name="Huang Y."/>
            <person name="Song X."/>
            <person name="Pei D."/>
        </authorList>
    </citation>
    <scope>NUCLEOTIDE SEQUENCE [LARGE SCALE GENOMIC DNA]</scope>
    <source>
        <strain evidence="1">Sxm20200214</strain>
        <tissue evidence="1">Leaf</tissue>
    </source>
</reference>
<gene>
    <name evidence="1" type="ORF">Bca52824_039146</name>
</gene>
<keyword evidence="2" id="KW-1185">Reference proteome</keyword>
<comment type="caution">
    <text evidence="1">The sequence shown here is derived from an EMBL/GenBank/DDBJ whole genome shotgun (WGS) entry which is preliminary data.</text>
</comment>
<proteinExistence type="predicted"/>
<dbReference type="AlphaFoldDB" id="A0A8X7RQZ3"/>
<organism evidence="1 2">
    <name type="scientific">Brassica carinata</name>
    <name type="common">Ethiopian mustard</name>
    <name type="synonym">Abyssinian cabbage</name>
    <dbReference type="NCBI Taxonomy" id="52824"/>
    <lineage>
        <taxon>Eukaryota</taxon>
        <taxon>Viridiplantae</taxon>
        <taxon>Streptophyta</taxon>
        <taxon>Embryophyta</taxon>
        <taxon>Tracheophyta</taxon>
        <taxon>Spermatophyta</taxon>
        <taxon>Magnoliopsida</taxon>
        <taxon>eudicotyledons</taxon>
        <taxon>Gunneridae</taxon>
        <taxon>Pentapetalae</taxon>
        <taxon>rosids</taxon>
        <taxon>malvids</taxon>
        <taxon>Brassicales</taxon>
        <taxon>Brassicaceae</taxon>
        <taxon>Brassiceae</taxon>
        <taxon>Brassica</taxon>
    </lineage>
</organism>
<name>A0A8X7RQZ3_BRACI</name>
<dbReference type="SUPFAM" id="SSF50249">
    <property type="entry name" value="Nucleic acid-binding proteins"/>
    <property type="match status" value="1"/>
</dbReference>
<accession>A0A8X7RQZ3</accession>
<evidence type="ECO:0000313" key="1">
    <source>
        <dbReference type="EMBL" id="KAG2292477.1"/>
    </source>
</evidence>
<protein>
    <recommendedName>
        <fullName evidence="3">Nucleic acid-binding protein</fullName>
    </recommendedName>
</protein>
<sequence>MASSAAQIAHAAVEYSTFASLRLGRTVQFMMRRYDQLQVLANTNLELPDVVGEIRSVQGSDLSNDSSTTRVVVRFLIEPNVTVYLTLWDEAASTFRGLLKSGDKSKAVMLVTTVNPKLFGGNLYLNSTQGTRFFFDPKLPEITEFLSSVGAASSPAFTCVDTLEGIKRKEHVSIGELNAFISNSDEQLAVDDGKDSAAFVVFDKEMTKLTGKEADVLALDEDPNGEGDELPRCLEELAGKEFVF</sequence>
<dbReference type="PANTHER" id="PTHR47165:SF4">
    <property type="entry name" value="OS03G0429900 PROTEIN"/>
    <property type="match status" value="1"/>
</dbReference>
<dbReference type="InterPro" id="IPR012340">
    <property type="entry name" value="NA-bd_OB-fold"/>
</dbReference>
<dbReference type="PANTHER" id="PTHR47165">
    <property type="entry name" value="OS03G0429900 PROTEIN"/>
    <property type="match status" value="1"/>
</dbReference>
<dbReference type="EMBL" id="JAAMPC010000009">
    <property type="protein sequence ID" value="KAG2292477.1"/>
    <property type="molecule type" value="Genomic_DNA"/>
</dbReference>
<evidence type="ECO:0000313" key="2">
    <source>
        <dbReference type="Proteomes" id="UP000886595"/>
    </source>
</evidence>
<evidence type="ECO:0008006" key="3">
    <source>
        <dbReference type="Google" id="ProtNLM"/>
    </source>
</evidence>
<dbReference type="Proteomes" id="UP000886595">
    <property type="component" value="Unassembled WGS sequence"/>
</dbReference>
<dbReference type="Gene3D" id="2.40.50.140">
    <property type="entry name" value="Nucleic acid-binding proteins"/>
    <property type="match status" value="2"/>
</dbReference>